<gene>
    <name evidence="1" type="ORF">KIL84_009669</name>
</gene>
<accession>A0A9D3XMQ1</accession>
<dbReference type="EMBL" id="JAHDVG010000467">
    <property type="protein sequence ID" value="KAH1181915.1"/>
    <property type="molecule type" value="Genomic_DNA"/>
</dbReference>
<sequence length="120" mass="13756">KSGLGVSGIIGLSEGNCRIKNLGIDLRHQHEILEIKGRLEIRVRNQGQELSRLKKLGMDTRNRDWNGQILEIGDRRQLDHWTVWWESWACLVSEWSMSPPEAGYRARFQDHGAGSELPPL</sequence>
<keyword evidence="2" id="KW-1185">Reference proteome</keyword>
<evidence type="ECO:0000313" key="1">
    <source>
        <dbReference type="EMBL" id="KAH1181915.1"/>
    </source>
</evidence>
<evidence type="ECO:0000313" key="2">
    <source>
        <dbReference type="Proteomes" id="UP000827986"/>
    </source>
</evidence>
<proteinExistence type="predicted"/>
<organism evidence="1 2">
    <name type="scientific">Mauremys mutica</name>
    <name type="common">yellowpond turtle</name>
    <dbReference type="NCBI Taxonomy" id="74926"/>
    <lineage>
        <taxon>Eukaryota</taxon>
        <taxon>Metazoa</taxon>
        <taxon>Chordata</taxon>
        <taxon>Craniata</taxon>
        <taxon>Vertebrata</taxon>
        <taxon>Euteleostomi</taxon>
        <taxon>Archelosauria</taxon>
        <taxon>Testudinata</taxon>
        <taxon>Testudines</taxon>
        <taxon>Cryptodira</taxon>
        <taxon>Durocryptodira</taxon>
        <taxon>Testudinoidea</taxon>
        <taxon>Geoemydidae</taxon>
        <taxon>Geoemydinae</taxon>
        <taxon>Mauremys</taxon>
    </lineage>
</organism>
<feature type="non-terminal residue" evidence="1">
    <location>
        <position position="1"/>
    </location>
</feature>
<comment type="caution">
    <text evidence="1">The sequence shown here is derived from an EMBL/GenBank/DDBJ whole genome shotgun (WGS) entry which is preliminary data.</text>
</comment>
<reference evidence="1" key="1">
    <citation type="submission" date="2021-09" db="EMBL/GenBank/DDBJ databases">
        <title>The genome of Mauremys mutica provides insights into the evolution of semi-aquatic lifestyle.</title>
        <authorList>
            <person name="Gong S."/>
            <person name="Gao Y."/>
        </authorList>
    </citation>
    <scope>NUCLEOTIDE SEQUENCE</scope>
    <source>
        <strain evidence="1">MM-2020</strain>
        <tissue evidence="1">Muscle</tissue>
    </source>
</reference>
<dbReference type="AlphaFoldDB" id="A0A9D3XMQ1"/>
<dbReference type="Proteomes" id="UP000827986">
    <property type="component" value="Unassembled WGS sequence"/>
</dbReference>
<name>A0A9D3XMQ1_9SAUR</name>
<protein>
    <submittedName>
        <fullName evidence="1">Uncharacterized protein</fullName>
    </submittedName>
</protein>